<evidence type="ECO:0000313" key="1">
    <source>
        <dbReference type="EMBL" id="KRY27020.1"/>
    </source>
</evidence>
<accession>A0A0V1ARS1</accession>
<gene>
    <name evidence="1" type="ORF">T01_10536</name>
</gene>
<proteinExistence type="predicted"/>
<organism evidence="1 2">
    <name type="scientific">Trichinella spiralis</name>
    <name type="common">Trichina worm</name>
    <dbReference type="NCBI Taxonomy" id="6334"/>
    <lineage>
        <taxon>Eukaryota</taxon>
        <taxon>Metazoa</taxon>
        <taxon>Ecdysozoa</taxon>
        <taxon>Nematoda</taxon>
        <taxon>Enoplea</taxon>
        <taxon>Dorylaimia</taxon>
        <taxon>Trichinellida</taxon>
        <taxon>Trichinellidae</taxon>
        <taxon>Trichinella</taxon>
    </lineage>
</organism>
<dbReference type="AlphaFoldDB" id="A0A0V1ARS1"/>
<name>A0A0V1ARS1_TRISP</name>
<evidence type="ECO:0000313" key="2">
    <source>
        <dbReference type="Proteomes" id="UP000054776"/>
    </source>
</evidence>
<dbReference type="EMBL" id="JYDH01000295">
    <property type="protein sequence ID" value="KRY27020.1"/>
    <property type="molecule type" value="Genomic_DNA"/>
</dbReference>
<comment type="caution">
    <text evidence="1">The sequence shown here is derived from an EMBL/GenBank/DDBJ whole genome shotgun (WGS) entry which is preliminary data.</text>
</comment>
<sequence length="101" mass="11494">MVRAHQESLAIKLWPMLSQGPHQTEHFFLSRAILTLCFGHRATRIRQNSFRFPFPLAQHRPKAVSAGVHVDNELPMEVRIGEDGRRCMVVLQCVKSGLTGF</sequence>
<keyword evidence="2" id="KW-1185">Reference proteome</keyword>
<dbReference type="InParanoid" id="A0A0V1ARS1"/>
<dbReference type="Proteomes" id="UP000054776">
    <property type="component" value="Unassembled WGS sequence"/>
</dbReference>
<protein>
    <submittedName>
        <fullName evidence="1">Uncharacterized protein</fullName>
    </submittedName>
</protein>
<reference evidence="1 2" key="1">
    <citation type="submission" date="2015-01" db="EMBL/GenBank/DDBJ databases">
        <title>Evolution of Trichinella species and genotypes.</title>
        <authorList>
            <person name="Korhonen P.K."/>
            <person name="Edoardo P."/>
            <person name="Giuseppe L.R."/>
            <person name="Gasser R.B."/>
        </authorList>
    </citation>
    <scope>NUCLEOTIDE SEQUENCE [LARGE SCALE GENOMIC DNA]</scope>
    <source>
        <strain evidence="1">ISS3</strain>
    </source>
</reference>